<dbReference type="AlphaFoldDB" id="A0AAN8NW58"/>
<name>A0AAN8NW58_POLSC</name>
<evidence type="ECO:0000313" key="2">
    <source>
        <dbReference type="Proteomes" id="UP001372834"/>
    </source>
</evidence>
<gene>
    <name evidence="1" type="ORF">RUM43_015066</name>
</gene>
<protein>
    <submittedName>
        <fullName evidence="1">Uncharacterized protein</fullName>
    </submittedName>
</protein>
<reference evidence="1 2" key="1">
    <citation type="submission" date="2023-10" db="EMBL/GenBank/DDBJ databases">
        <title>Genomes of two closely related lineages of the louse Polyplax serrata with different host specificities.</title>
        <authorList>
            <person name="Martinu J."/>
            <person name="Tarabai H."/>
            <person name="Stefka J."/>
            <person name="Hypsa V."/>
        </authorList>
    </citation>
    <scope>NUCLEOTIDE SEQUENCE [LARGE SCALE GENOMIC DNA]</scope>
    <source>
        <strain evidence="1">HR10_N</strain>
    </source>
</reference>
<organism evidence="1 2">
    <name type="scientific">Polyplax serrata</name>
    <name type="common">Common mouse louse</name>
    <dbReference type="NCBI Taxonomy" id="468196"/>
    <lineage>
        <taxon>Eukaryota</taxon>
        <taxon>Metazoa</taxon>
        <taxon>Ecdysozoa</taxon>
        <taxon>Arthropoda</taxon>
        <taxon>Hexapoda</taxon>
        <taxon>Insecta</taxon>
        <taxon>Pterygota</taxon>
        <taxon>Neoptera</taxon>
        <taxon>Paraneoptera</taxon>
        <taxon>Psocodea</taxon>
        <taxon>Troctomorpha</taxon>
        <taxon>Phthiraptera</taxon>
        <taxon>Anoplura</taxon>
        <taxon>Polyplacidae</taxon>
        <taxon>Polyplax</taxon>
    </lineage>
</organism>
<accession>A0AAN8NW58</accession>
<sequence>MMTPIEPRQNRITAPIMMADDDTWTTAVNKELKDAILTTSTPTRRHLRLPTNGIDKEITMDVWRPRLDV</sequence>
<evidence type="ECO:0000313" key="1">
    <source>
        <dbReference type="EMBL" id="KAK6630102.1"/>
    </source>
</evidence>
<dbReference type="Proteomes" id="UP001372834">
    <property type="component" value="Unassembled WGS sequence"/>
</dbReference>
<dbReference type="EMBL" id="JAWJWE010000017">
    <property type="protein sequence ID" value="KAK6630102.1"/>
    <property type="molecule type" value="Genomic_DNA"/>
</dbReference>
<proteinExistence type="predicted"/>
<comment type="caution">
    <text evidence="1">The sequence shown here is derived from an EMBL/GenBank/DDBJ whole genome shotgun (WGS) entry which is preliminary data.</text>
</comment>